<dbReference type="EMBL" id="KB293180">
    <property type="protein sequence ID" value="ELU16390.1"/>
    <property type="molecule type" value="Genomic_DNA"/>
</dbReference>
<gene>
    <name evidence="2" type="ORF">CAPTEDRAFT_213608</name>
</gene>
<reference evidence="2 4" key="2">
    <citation type="journal article" date="2013" name="Nature">
        <title>Insights into bilaterian evolution from three spiralian genomes.</title>
        <authorList>
            <person name="Simakov O."/>
            <person name="Marletaz F."/>
            <person name="Cho S.J."/>
            <person name="Edsinger-Gonzales E."/>
            <person name="Havlak P."/>
            <person name="Hellsten U."/>
            <person name="Kuo D.H."/>
            <person name="Larsson T."/>
            <person name="Lv J."/>
            <person name="Arendt D."/>
            <person name="Savage R."/>
            <person name="Osoegawa K."/>
            <person name="de Jong P."/>
            <person name="Grimwood J."/>
            <person name="Chapman J.A."/>
            <person name="Shapiro H."/>
            <person name="Aerts A."/>
            <person name="Otillar R.P."/>
            <person name="Terry A.Y."/>
            <person name="Boore J.L."/>
            <person name="Grigoriev I.V."/>
            <person name="Lindberg D.R."/>
            <person name="Seaver E.C."/>
            <person name="Weisblat D.A."/>
            <person name="Putnam N.H."/>
            <person name="Rokhsar D.S."/>
        </authorList>
    </citation>
    <scope>NUCLEOTIDE SEQUENCE</scope>
    <source>
        <strain evidence="2 4">I ESC-2004</strain>
    </source>
</reference>
<dbReference type="AlphaFoldDB" id="R7VK16"/>
<dbReference type="PANTHER" id="PTHR11889:SF31">
    <property type="entry name" value="PROTEIN HEDGEHOG"/>
    <property type="match status" value="1"/>
</dbReference>
<dbReference type="EnsemblMetazoa" id="CapteT213608">
    <property type="protein sequence ID" value="CapteP213608"/>
    <property type="gene ID" value="CapteG213608"/>
</dbReference>
<dbReference type="Gene3D" id="2.170.16.10">
    <property type="entry name" value="Hedgehog/Intein (Hint) domain"/>
    <property type="match status" value="1"/>
</dbReference>
<dbReference type="SMART" id="SM00306">
    <property type="entry name" value="HintN"/>
    <property type="match status" value="1"/>
</dbReference>
<proteinExistence type="predicted"/>
<dbReference type="SUPFAM" id="SSF51294">
    <property type="entry name" value="Hedgehog/intein (Hint) domain"/>
    <property type="match status" value="1"/>
</dbReference>
<dbReference type="GO" id="GO:0001708">
    <property type="term" value="P:cell fate specification"/>
    <property type="evidence" value="ECO:0007669"/>
    <property type="project" value="TreeGrafter"/>
</dbReference>
<dbReference type="GO" id="GO:0007224">
    <property type="term" value="P:smoothened signaling pathway"/>
    <property type="evidence" value="ECO:0007669"/>
    <property type="project" value="TreeGrafter"/>
</dbReference>
<dbReference type="OrthoDB" id="6055237at2759"/>
<dbReference type="InterPro" id="IPR003587">
    <property type="entry name" value="Hint_dom_N"/>
</dbReference>
<organism evidence="2">
    <name type="scientific">Capitella teleta</name>
    <name type="common">Polychaete worm</name>
    <dbReference type="NCBI Taxonomy" id="283909"/>
    <lineage>
        <taxon>Eukaryota</taxon>
        <taxon>Metazoa</taxon>
        <taxon>Spiralia</taxon>
        <taxon>Lophotrochozoa</taxon>
        <taxon>Annelida</taxon>
        <taxon>Polychaeta</taxon>
        <taxon>Sedentaria</taxon>
        <taxon>Scolecida</taxon>
        <taxon>Capitellidae</taxon>
        <taxon>Capitella</taxon>
    </lineage>
</organism>
<sequence>MSCLFNLHFLHNLNLYVVVLDDADEDDIRMTMQDIAMELQENLHGRKFYEGLTEFEALEELAKIRQMRTHNPKCPCYCRQVGGLGYKCCECDITETTCFPAEATVKRLNGDVITMKDLQIGDKIMTVNDGGTPMPTEVISFLHYEPDVTGVYTQVTTELGNVISLSGSHLIYASSCNQSNNRQPRYSSTLKVGEHIFTSQDSPLQSEKIVRIRTRLEKGAYVPLTESGTLLVDDALVSCYASFDHDIAHLAMTPLRWFPWLLNGSQYIQGVLPYVYYMKLLGRTLLPSTTMRPSTSTFSPVLPATNLPTNTSLLAVVSFST</sequence>
<dbReference type="Pfam" id="PF01079">
    <property type="entry name" value="Hint"/>
    <property type="match status" value="1"/>
</dbReference>
<dbReference type="GO" id="GO:0016540">
    <property type="term" value="P:protein autoprocessing"/>
    <property type="evidence" value="ECO:0007669"/>
    <property type="project" value="InterPro"/>
</dbReference>
<dbReference type="CDD" id="cd00081">
    <property type="entry name" value="Hint"/>
    <property type="match status" value="1"/>
</dbReference>
<dbReference type="HOGENOM" id="CLU_866669_0_0_1"/>
<name>R7VK16_CAPTE</name>
<dbReference type="InterPro" id="IPR001767">
    <property type="entry name" value="Hedgehog_Hint"/>
</dbReference>
<evidence type="ECO:0000313" key="4">
    <source>
        <dbReference type="Proteomes" id="UP000014760"/>
    </source>
</evidence>
<dbReference type="GO" id="GO:0005615">
    <property type="term" value="C:extracellular space"/>
    <property type="evidence" value="ECO:0007669"/>
    <property type="project" value="TreeGrafter"/>
</dbReference>
<protein>
    <recommendedName>
        <fullName evidence="1">Hint domain-containing protein</fullName>
    </recommendedName>
</protein>
<reference evidence="4" key="1">
    <citation type="submission" date="2012-12" db="EMBL/GenBank/DDBJ databases">
        <authorList>
            <person name="Hellsten U."/>
            <person name="Grimwood J."/>
            <person name="Chapman J.A."/>
            <person name="Shapiro H."/>
            <person name="Aerts A."/>
            <person name="Otillar R.P."/>
            <person name="Terry A.Y."/>
            <person name="Boore J.L."/>
            <person name="Simakov O."/>
            <person name="Marletaz F."/>
            <person name="Cho S.-J."/>
            <person name="Edsinger-Gonzales E."/>
            <person name="Havlak P."/>
            <person name="Kuo D.-H."/>
            <person name="Larsson T."/>
            <person name="Lv J."/>
            <person name="Arendt D."/>
            <person name="Savage R."/>
            <person name="Osoegawa K."/>
            <person name="de Jong P."/>
            <person name="Lindberg D.R."/>
            <person name="Seaver E.C."/>
            <person name="Weisblat D.A."/>
            <person name="Putnam N.H."/>
            <person name="Grigoriev I.V."/>
            <person name="Rokhsar D.S."/>
        </authorList>
    </citation>
    <scope>NUCLEOTIDE SEQUENCE</scope>
    <source>
        <strain evidence="4">I ESC-2004</strain>
    </source>
</reference>
<evidence type="ECO:0000313" key="2">
    <source>
        <dbReference type="EMBL" id="ELU16390.1"/>
    </source>
</evidence>
<dbReference type="OMA" id="ITSWIHA"/>
<dbReference type="GO" id="GO:0010468">
    <property type="term" value="P:regulation of gene expression"/>
    <property type="evidence" value="ECO:0007669"/>
    <property type="project" value="TreeGrafter"/>
</dbReference>
<dbReference type="STRING" id="283909.R7VK16"/>
<dbReference type="GO" id="GO:0005509">
    <property type="term" value="F:calcium ion binding"/>
    <property type="evidence" value="ECO:0007669"/>
    <property type="project" value="TreeGrafter"/>
</dbReference>
<keyword evidence="4" id="KW-1185">Reference proteome</keyword>
<dbReference type="Proteomes" id="UP000014760">
    <property type="component" value="Unassembled WGS sequence"/>
</dbReference>
<dbReference type="EMBL" id="AMQN01000603">
    <property type="status" value="NOT_ANNOTATED_CDS"/>
    <property type="molecule type" value="Genomic_DNA"/>
</dbReference>
<feature type="domain" description="Hint" evidence="1">
    <location>
        <begin position="96"/>
        <end position="200"/>
    </location>
</feature>
<dbReference type="InterPro" id="IPR036844">
    <property type="entry name" value="Hint_dom_sf"/>
</dbReference>
<dbReference type="InterPro" id="IPR050387">
    <property type="entry name" value="Hedgehog_Signaling"/>
</dbReference>
<dbReference type="PANTHER" id="PTHR11889">
    <property type="entry name" value="HEDGEHOG"/>
    <property type="match status" value="1"/>
</dbReference>
<reference evidence="3" key="3">
    <citation type="submission" date="2015-06" db="UniProtKB">
        <authorList>
            <consortium name="EnsemblMetazoa"/>
        </authorList>
    </citation>
    <scope>IDENTIFICATION</scope>
</reference>
<accession>R7VK16</accession>
<dbReference type="GO" id="GO:0005113">
    <property type="term" value="F:patched binding"/>
    <property type="evidence" value="ECO:0007669"/>
    <property type="project" value="TreeGrafter"/>
</dbReference>
<evidence type="ECO:0000313" key="3">
    <source>
        <dbReference type="EnsemblMetazoa" id="CapteP213608"/>
    </source>
</evidence>
<evidence type="ECO:0000259" key="1">
    <source>
        <dbReference type="SMART" id="SM00306"/>
    </source>
</evidence>